<evidence type="ECO:0000313" key="3">
    <source>
        <dbReference type="EMBL" id="CAL6078655.1"/>
    </source>
</evidence>
<reference evidence="2" key="1">
    <citation type="submission" date="2023-06" db="EMBL/GenBank/DDBJ databases">
        <authorList>
            <person name="Kurt Z."/>
        </authorList>
    </citation>
    <scope>NUCLEOTIDE SEQUENCE</scope>
</reference>
<feature type="compositionally biased region" description="Basic and acidic residues" evidence="1">
    <location>
        <begin position="161"/>
        <end position="170"/>
    </location>
</feature>
<feature type="region of interest" description="Disordered" evidence="1">
    <location>
        <begin position="161"/>
        <end position="209"/>
    </location>
</feature>
<dbReference type="AlphaFoldDB" id="A0AA86NKE8"/>
<evidence type="ECO:0000313" key="4">
    <source>
        <dbReference type="Proteomes" id="UP001642409"/>
    </source>
</evidence>
<comment type="caution">
    <text evidence="2">The sequence shown here is derived from an EMBL/GenBank/DDBJ whole genome shotgun (WGS) entry which is preliminary data.</text>
</comment>
<accession>A0AA86NKE8</accession>
<proteinExistence type="predicted"/>
<sequence length="209" mass="23430">MAISHCNLQMYKSLTLVIQLCAIPCNRQLIQNIVIYGAINYQCSNICSPNYYVYGIRSDILILGYLVNNEYICINTTQFDGCANKNSSFATASATRFVGLHLYTELQRSGERRKSSLGCHLTQNQRAAHIVKSQSEMKVHVSNQICTDFVQLQDAAERRQRASESFEISKPESSVSRPPPVHSASENTHALKTRVTSRCSNISRDPSCM</sequence>
<gene>
    <name evidence="3" type="ORF">HINF_LOCUS59009</name>
    <name evidence="2" type="ORF">HINF_LOCUS8593</name>
</gene>
<evidence type="ECO:0000313" key="2">
    <source>
        <dbReference type="EMBL" id="CAI9920948.1"/>
    </source>
</evidence>
<keyword evidence="4" id="KW-1185">Reference proteome</keyword>
<name>A0AA86NKE8_9EUKA</name>
<protein>
    <submittedName>
        <fullName evidence="3">Hypothetical_protein</fullName>
    </submittedName>
</protein>
<dbReference type="EMBL" id="CAXDID020000335">
    <property type="protein sequence ID" value="CAL6078655.1"/>
    <property type="molecule type" value="Genomic_DNA"/>
</dbReference>
<dbReference type="Proteomes" id="UP001642409">
    <property type="component" value="Unassembled WGS sequence"/>
</dbReference>
<feature type="compositionally biased region" description="Polar residues" evidence="1">
    <location>
        <begin position="184"/>
        <end position="209"/>
    </location>
</feature>
<dbReference type="EMBL" id="CATOUU010000205">
    <property type="protein sequence ID" value="CAI9920948.1"/>
    <property type="molecule type" value="Genomic_DNA"/>
</dbReference>
<reference evidence="3 4" key="2">
    <citation type="submission" date="2024-07" db="EMBL/GenBank/DDBJ databases">
        <authorList>
            <person name="Akdeniz Z."/>
        </authorList>
    </citation>
    <scope>NUCLEOTIDE SEQUENCE [LARGE SCALE GENOMIC DNA]</scope>
</reference>
<organism evidence="2">
    <name type="scientific">Hexamita inflata</name>
    <dbReference type="NCBI Taxonomy" id="28002"/>
    <lineage>
        <taxon>Eukaryota</taxon>
        <taxon>Metamonada</taxon>
        <taxon>Diplomonadida</taxon>
        <taxon>Hexamitidae</taxon>
        <taxon>Hexamitinae</taxon>
        <taxon>Hexamita</taxon>
    </lineage>
</organism>
<evidence type="ECO:0000256" key="1">
    <source>
        <dbReference type="SAM" id="MobiDB-lite"/>
    </source>
</evidence>